<name>A0A6P8KNZ1_DROMA</name>
<sequence length="75" mass="8062">MTSPILILSLGLLHWSISLAWSQDMPSDVMEAVGQVQDIIGGYLKGPQSSEYGDEQFNGTPFIAEQASNIHNLGG</sequence>
<accession>A0A6P8KNZ1</accession>
<keyword evidence="2" id="KW-1185">Reference proteome</keyword>
<dbReference type="GeneID" id="117148437"/>
<proteinExistence type="predicted"/>
<gene>
    <name evidence="3" type="primary">LOC117148437</name>
</gene>
<feature type="chain" id="PRO_5028454871" evidence="1">
    <location>
        <begin position="23"/>
        <end position="75"/>
    </location>
</feature>
<evidence type="ECO:0000256" key="1">
    <source>
        <dbReference type="SAM" id="SignalP"/>
    </source>
</evidence>
<dbReference type="Proteomes" id="UP000515162">
    <property type="component" value="Chromosome X"/>
</dbReference>
<protein>
    <submittedName>
        <fullName evidence="3">Uncharacterized protein LOC117148437</fullName>
    </submittedName>
</protein>
<reference evidence="3" key="1">
    <citation type="submission" date="2025-08" db="UniProtKB">
        <authorList>
            <consortium name="RefSeq"/>
        </authorList>
    </citation>
    <scope>IDENTIFICATION</scope>
    <source>
        <strain evidence="3">Mau12</strain>
        <tissue evidence="3">Whole Body</tissue>
    </source>
</reference>
<evidence type="ECO:0000313" key="2">
    <source>
        <dbReference type="Proteomes" id="UP000515162"/>
    </source>
</evidence>
<organism evidence="2 3">
    <name type="scientific">Drosophila mauritiana</name>
    <name type="common">Fruit fly</name>
    <dbReference type="NCBI Taxonomy" id="7226"/>
    <lineage>
        <taxon>Eukaryota</taxon>
        <taxon>Metazoa</taxon>
        <taxon>Ecdysozoa</taxon>
        <taxon>Arthropoda</taxon>
        <taxon>Hexapoda</taxon>
        <taxon>Insecta</taxon>
        <taxon>Pterygota</taxon>
        <taxon>Neoptera</taxon>
        <taxon>Endopterygota</taxon>
        <taxon>Diptera</taxon>
        <taxon>Brachycera</taxon>
        <taxon>Muscomorpha</taxon>
        <taxon>Ephydroidea</taxon>
        <taxon>Drosophilidae</taxon>
        <taxon>Drosophila</taxon>
        <taxon>Sophophora</taxon>
    </lineage>
</organism>
<evidence type="ECO:0000313" key="3">
    <source>
        <dbReference type="RefSeq" id="XP_033171700.1"/>
    </source>
</evidence>
<dbReference type="RefSeq" id="XP_033171700.1">
    <property type="nucleotide sequence ID" value="XM_033315809.1"/>
</dbReference>
<dbReference type="AlphaFoldDB" id="A0A6P8KNZ1"/>
<keyword evidence="1" id="KW-0732">Signal</keyword>
<feature type="signal peptide" evidence="1">
    <location>
        <begin position="1"/>
        <end position="22"/>
    </location>
</feature>